<dbReference type="Proteomes" id="UP000247746">
    <property type="component" value="Unassembled WGS sequence"/>
</dbReference>
<dbReference type="RefSeq" id="WP_110923686.1">
    <property type="nucleotide sequence ID" value="NZ_QJSU01000007.1"/>
</dbReference>
<proteinExistence type="predicted"/>
<dbReference type="OrthoDB" id="6650294at2"/>
<reference evidence="1 2" key="1">
    <citation type="submission" date="2018-06" db="EMBL/GenBank/DDBJ databases">
        <title>Genomic Encyclopedia of Type Strains, Phase III (KMG-III): the genomes of soil and plant-associated and newly described type strains.</title>
        <authorList>
            <person name="Whitman W."/>
        </authorList>
    </citation>
    <scope>NUCLEOTIDE SEQUENCE [LARGE SCALE GENOMIC DNA]</scope>
    <source>
        <strain evidence="1 2">CECT 5889</strain>
    </source>
</reference>
<organism evidence="1 2">
    <name type="scientific">Psychrobacter fozii</name>
    <dbReference type="NCBI Taxonomy" id="198480"/>
    <lineage>
        <taxon>Bacteria</taxon>
        <taxon>Pseudomonadati</taxon>
        <taxon>Pseudomonadota</taxon>
        <taxon>Gammaproteobacteria</taxon>
        <taxon>Moraxellales</taxon>
        <taxon>Moraxellaceae</taxon>
        <taxon>Psychrobacter</taxon>
    </lineage>
</organism>
<comment type="caution">
    <text evidence="1">The sequence shown here is derived from an EMBL/GenBank/DDBJ whole genome shotgun (WGS) entry which is preliminary data.</text>
</comment>
<gene>
    <name evidence="1" type="ORF">DFP82_107169</name>
</gene>
<protein>
    <submittedName>
        <fullName evidence="1">Uncharacterized protein</fullName>
    </submittedName>
</protein>
<evidence type="ECO:0000313" key="1">
    <source>
        <dbReference type="EMBL" id="PYE38544.1"/>
    </source>
</evidence>
<dbReference type="EMBL" id="QJSU01000007">
    <property type="protein sequence ID" value="PYE38544.1"/>
    <property type="molecule type" value="Genomic_DNA"/>
</dbReference>
<dbReference type="AlphaFoldDB" id="A0A2V4VT97"/>
<name>A0A2V4VT97_9GAMM</name>
<sequence>MNDDSKKKFTLLLEELLNTKCSEPRQIEINLELNKLSPDPFWSDYIFWSDEYVSAEGNVNYEKLFDKISEYPNSYEYKTKSRILELAQKLITRDFSDINEVDIVNEINELSPDISWTNYLFVDKSCLNDDGSIDKEKFLNKVFKESWNENFR</sequence>
<evidence type="ECO:0000313" key="2">
    <source>
        <dbReference type="Proteomes" id="UP000247746"/>
    </source>
</evidence>
<keyword evidence="2" id="KW-1185">Reference proteome</keyword>
<accession>A0A2V4VT97</accession>